<feature type="signal peptide" evidence="3">
    <location>
        <begin position="1"/>
        <end position="18"/>
    </location>
</feature>
<accession>A0A250XMP3</accession>
<dbReference type="PROSITE" id="PS50015">
    <property type="entry name" value="SAP_B"/>
    <property type="match status" value="3"/>
</dbReference>
<name>A0A250XMP3_9CHLO</name>
<dbReference type="PANTHER" id="PTHR11480:SF3">
    <property type="entry name" value="BCDNA.GH08312"/>
    <property type="match status" value="1"/>
</dbReference>
<evidence type="ECO:0000313" key="6">
    <source>
        <dbReference type="Proteomes" id="UP000232323"/>
    </source>
</evidence>
<dbReference type="PANTHER" id="PTHR11480">
    <property type="entry name" value="SAPOSIN-RELATED"/>
    <property type="match status" value="1"/>
</dbReference>
<feature type="domain" description="Saposin B-type" evidence="4">
    <location>
        <begin position="236"/>
        <end position="318"/>
    </location>
</feature>
<dbReference type="AlphaFoldDB" id="A0A250XMP3"/>
<reference evidence="5 6" key="1">
    <citation type="submission" date="2017-08" db="EMBL/GenBank/DDBJ databases">
        <title>Acidophilic green algal genome provides insights into adaptation to an acidic environment.</title>
        <authorList>
            <person name="Hirooka S."/>
            <person name="Hirose Y."/>
            <person name="Kanesaki Y."/>
            <person name="Higuchi S."/>
            <person name="Fujiwara T."/>
            <person name="Onuma R."/>
            <person name="Era A."/>
            <person name="Ohbayashi R."/>
            <person name="Uzuka A."/>
            <person name="Nozaki H."/>
            <person name="Yoshikawa H."/>
            <person name="Miyagishima S.Y."/>
        </authorList>
    </citation>
    <scope>NUCLEOTIDE SEQUENCE [LARGE SCALE GENOMIC DNA]</scope>
    <source>
        <strain evidence="5 6">NIES-2499</strain>
    </source>
</reference>
<dbReference type="STRING" id="1157962.A0A250XMP3"/>
<organism evidence="5 6">
    <name type="scientific">Chlamydomonas eustigma</name>
    <dbReference type="NCBI Taxonomy" id="1157962"/>
    <lineage>
        <taxon>Eukaryota</taxon>
        <taxon>Viridiplantae</taxon>
        <taxon>Chlorophyta</taxon>
        <taxon>core chlorophytes</taxon>
        <taxon>Chlorophyceae</taxon>
        <taxon>CS clade</taxon>
        <taxon>Chlamydomonadales</taxon>
        <taxon>Chlamydomonadaceae</taxon>
        <taxon>Chlamydomonas</taxon>
    </lineage>
</organism>
<dbReference type="SUPFAM" id="SSF47862">
    <property type="entry name" value="Saposin"/>
    <property type="match status" value="3"/>
</dbReference>
<dbReference type="OrthoDB" id="69496at2759"/>
<dbReference type="Proteomes" id="UP000232323">
    <property type="component" value="Unassembled WGS sequence"/>
</dbReference>
<dbReference type="InterPro" id="IPR051428">
    <property type="entry name" value="Sphingo_Act-Surfact_Prot"/>
</dbReference>
<dbReference type="Gene3D" id="1.10.225.10">
    <property type="entry name" value="Saposin-like"/>
    <property type="match status" value="3"/>
</dbReference>
<dbReference type="InterPro" id="IPR011001">
    <property type="entry name" value="Saposin-like"/>
</dbReference>
<dbReference type="InterPro" id="IPR007856">
    <property type="entry name" value="SapB_1"/>
</dbReference>
<dbReference type="GO" id="GO:0006629">
    <property type="term" value="P:lipid metabolic process"/>
    <property type="evidence" value="ECO:0007669"/>
    <property type="project" value="InterPro"/>
</dbReference>
<feature type="domain" description="Saposin B-type" evidence="4">
    <location>
        <begin position="28"/>
        <end position="110"/>
    </location>
</feature>
<evidence type="ECO:0000256" key="1">
    <source>
        <dbReference type="ARBA" id="ARBA00023157"/>
    </source>
</evidence>
<evidence type="ECO:0000256" key="2">
    <source>
        <dbReference type="ARBA" id="ARBA00023180"/>
    </source>
</evidence>
<keyword evidence="6" id="KW-1185">Reference proteome</keyword>
<feature type="domain" description="Saposin B-type" evidence="4">
    <location>
        <begin position="126"/>
        <end position="206"/>
    </location>
</feature>
<dbReference type="InterPro" id="IPR008139">
    <property type="entry name" value="SaposinB_dom"/>
</dbReference>
<evidence type="ECO:0000259" key="4">
    <source>
        <dbReference type="PROSITE" id="PS50015"/>
    </source>
</evidence>
<keyword evidence="2" id="KW-0325">Glycoprotein</keyword>
<protein>
    <recommendedName>
        <fullName evidence="4">Saposin B-type domain-containing protein</fullName>
    </recommendedName>
</protein>
<keyword evidence="1" id="KW-1015">Disulfide bond</keyword>
<keyword evidence="3" id="KW-0732">Signal</keyword>
<comment type="caution">
    <text evidence="5">The sequence shown here is derived from an EMBL/GenBank/DDBJ whole genome shotgun (WGS) entry which is preliminary data.</text>
</comment>
<dbReference type="SMART" id="SM00741">
    <property type="entry name" value="SapB"/>
    <property type="match status" value="3"/>
</dbReference>
<dbReference type="EMBL" id="BEGY01000121">
    <property type="protein sequence ID" value="GAX84293.1"/>
    <property type="molecule type" value="Genomic_DNA"/>
</dbReference>
<evidence type="ECO:0000313" key="5">
    <source>
        <dbReference type="EMBL" id="GAX84293.1"/>
    </source>
</evidence>
<sequence length="345" mass="37017">MKFVITLFALGLFVLARGAYIRDSIRQTPESCNVCLRAVRVLDNSITDTSMDAMVSLVGNNICTALAVGKKVDTCRSMSSLLLPAFSRWFKAAASPAHLCSAPSACGLKLQSTPHHNQVLQRVSGGGPLCALCSFVMDQMKIALNSTSVQQTIMEKAQEICHSLPADIGTSCIDFVQTYEPLVTQFIESVDSAQMCLLIGACLDGAVLKAPPPLPDSVIRALAALPDVNAMYTGAANDACDVCKMAVIEAHSLVTNPTVQSDLVNYTKALCDLVGGSALSETCREYVDTYAIEVFKLMDKLLTPDQLCTQLGICKPSFIYLIKEQAQEAAAKMGNVLSFSVLKQE</sequence>
<dbReference type="Pfam" id="PF05184">
    <property type="entry name" value="SapB_1"/>
    <property type="match status" value="2"/>
</dbReference>
<proteinExistence type="predicted"/>
<evidence type="ECO:0000256" key="3">
    <source>
        <dbReference type="SAM" id="SignalP"/>
    </source>
</evidence>
<gene>
    <name evidence="5" type="ORF">CEUSTIGMA_g11715.t1</name>
</gene>
<dbReference type="InterPro" id="IPR008138">
    <property type="entry name" value="SapB_2"/>
</dbReference>
<feature type="chain" id="PRO_5013349778" description="Saposin B-type domain-containing protein" evidence="3">
    <location>
        <begin position="19"/>
        <end position="345"/>
    </location>
</feature>
<dbReference type="Pfam" id="PF03489">
    <property type="entry name" value="SapB_2"/>
    <property type="match status" value="2"/>
</dbReference>